<comment type="caution">
    <text evidence="1">The sequence shown here is derived from an EMBL/GenBank/DDBJ whole genome shotgun (WGS) entry which is preliminary data.</text>
</comment>
<evidence type="ECO:0000313" key="1">
    <source>
        <dbReference type="EMBL" id="GJD99850.1"/>
    </source>
</evidence>
<sequence>MTRWVAGVDGCPGGWIAALRRLGEAGPVVVRVVPDLAALCDGPEAPAVAAVDIPIGLPERVGAGGRTAEQLVRPLLGPRRASVFPTSARAVVYAPDYTAAIALARTGGLQPFAPSPPANAIFPRIRAVDALLRRQSDLRERVYEVHPELAFASLNGGVPLAAPKRAPAGAAQRRAALRRAGLPEEVVEAAPPRGAARDDLLDALVALVVAQGLAAGRGLSYPDPPERDAHGLPVAIWTLPPTEARS</sequence>
<evidence type="ECO:0000313" key="2">
    <source>
        <dbReference type="Proteomes" id="UP001055153"/>
    </source>
</evidence>
<keyword evidence="2" id="KW-1185">Reference proteome</keyword>
<evidence type="ECO:0008006" key="3">
    <source>
        <dbReference type="Google" id="ProtNLM"/>
    </source>
</evidence>
<reference evidence="1" key="2">
    <citation type="submission" date="2021-08" db="EMBL/GenBank/DDBJ databases">
        <authorList>
            <person name="Tani A."/>
            <person name="Ola A."/>
            <person name="Ogura Y."/>
            <person name="Katsura K."/>
            <person name="Hayashi T."/>
        </authorList>
    </citation>
    <scope>NUCLEOTIDE SEQUENCE</scope>
    <source>
        <strain evidence="1">DSM 17168</strain>
    </source>
</reference>
<accession>A0ABQ4SBM3</accession>
<dbReference type="EMBL" id="BPQQ01000018">
    <property type="protein sequence ID" value="GJD99850.1"/>
    <property type="molecule type" value="Genomic_DNA"/>
</dbReference>
<proteinExistence type="predicted"/>
<dbReference type="Proteomes" id="UP001055153">
    <property type="component" value="Unassembled WGS sequence"/>
</dbReference>
<name>A0ABQ4SBM3_9HYPH</name>
<reference evidence="1" key="1">
    <citation type="journal article" date="2021" name="Front. Microbiol.">
        <title>Comprehensive Comparative Genomics and Phenotyping of Methylobacterium Species.</title>
        <authorList>
            <person name="Alessa O."/>
            <person name="Ogura Y."/>
            <person name="Fujitani Y."/>
            <person name="Takami H."/>
            <person name="Hayashi T."/>
            <person name="Sahin N."/>
            <person name="Tani A."/>
        </authorList>
    </citation>
    <scope>NUCLEOTIDE SEQUENCE</scope>
    <source>
        <strain evidence="1">DSM 17168</strain>
    </source>
</reference>
<dbReference type="Pfam" id="PF04250">
    <property type="entry name" value="DUF429"/>
    <property type="match status" value="1"/>
</dbReference>
<organism evidence="1 2">
    <name type="scientific">Methylobacterium isbiliense</name>
    <dbReference type="NCBI Taxonomy" id="315478"/>
    <lineage>
        <taxon>Bacteria</taxon>
        <taxon>Pseudomonadati</taxon>
        <taxon>Pseudomonadota</taxon>
        <taxon>Alphaproteobacteria</taxon>
        <taxon>Hyphomicrobiales</taxon>
        <taxon>Methylobacteriaceae</taxon>
        <taxon>Methylobacterium</taxon>
    </lineage>
</organism>
<dbReference type="InterPro" id="IPR007362">
    <property type="entry name" value="DUF429"/>
</dbReference>
<dbReference type="RefSeq" id="WP_238234729.1">
    <property type="nucleotide sequence ID" value="NZ_BPQQ01000018.1"/>
</dbReference>
<gene>
    <name evidence="1" type="ORF">GMJLKIPL_1768</name>
</gene>
<protein>
    <recommendedName>
        <fullName evidence="3">NUDIX hydrolase</fullName>
    </recommendedName>
</protein>